<proteinExistence type="inferred from homology"/>
<dbReference type="RefSeq" id="WP_345193375.1">
    <property type="nucleotide sequence ID" value="NZ_BAABJJ010000043.1"/>
</dbReference>
<feature type="transmembrane region" description="Helical" evidence="7">
    <location>
        <begin position="356"/>
        <end position="376"/>
    </location>
</feature>
<keyword evidence="2" id="KW-0963">Cytoplasm</keyword>
<evidence type="ECO:0000256" key="4">
    <source>
        <dbReference type="ARBA" id="ARBA00022803"/>
    </source>
</evidence>
<dbReference type="Gene3D" id="1.25.40.10">
    <property type="entry name" value="Tetratricopeptide repeat domain"/>
    <property type="match status" value="2"/>
</dbReference>
<evidence type="ECO:0000313" key="9">
    <source>
        <dbReference type="EMBL" id="GAA4953941.1"/>
    </source>
</evidence>
<feature type="chain" id="PRO_5046300299" description="Tetratricopeptide repeat-containing protein" evidence="8">
    <location>
        <begin position="23"/>
        <end position="536"/>
    </location>
</feature>
<sequence>MKRTLIFILACVLSLIFTTSKAYGMDRITEHNHNDVYHEANRLLDINADSALILYNKLITYYTKSLNTEKLIQCHIGLSDAYKTKGQYSKAYEHLWDALLLSEKENNQLRIIDINIDLTTLYSIYKRYDKCQQYLKTALQLSKDNSIKKGYRQANIYYGLAIVERNLKNYDKALDYLDTCIMIRKKEQQGQSEFSYIDSERGKIYLEMGQLDNAEKHLLRSHKYFIKNNLNFAIKSSLSLGDLYVKKKNWYRANEYYKESLSQLQKMNSHTDIHSELLAKLAQTNRILGNISIAYDFLEEANVLTDSLFNARVSVNNELFQIKNKHEETIRKKDEEIKTHLLGIERNKLIQSRLKLLIVFILFAIVVGIVVIRMRLKLRKSDIVKKAIELQVKLDHDKAEAIMEMKNRELTSNTLQMIEKDKLIGEMLEKLKSASLAEYKSMKRLIAQRNNGMWEQFNKRFTEVNQGFYERLRNQHPDITPTELKHCALIKLNFNSKEMSRLLSISLNSVNISRHRIRKKMSLQRNDNLSNYITAI</sequence>
<keyword evidence="7" id="KW-1133">Transmembrane helix</keyword>
<dbReference type="EMBL" id="BAABJJ010000043">
    <property type="protein sequence ID" value="GAA4953941.1"/>
    <property type="molecule type" value="Genomic_DNA"/>
</dbReference>
<feature type="signal peptide" evidence="8">
    <location>
        <begin position="1"/>
        <end position="22"/>
    </location>
</feature>
<protein>
    <recommendedName>
        <fullName evidence="11">Tetratricopeptide repeat-containing protein</fullName>
    </recommendedName>
</protein>
<evidence type="ECO:0000313" key="10">
    <source>
        <dbReference type="Proteomes" id="UP001501302"/>
    </source>
</evidence>
<dbReference type="Proteomes" id="UP001501302">
    <property type="component" value="Unassembled WGS sequence"/>
</dbReference>
<evidence type="ECO:0000256" key="1">
    <source>
        <dbReference type="ARBA" id="ARBA00004496"/>
    </source>
</evidence>
<comment type="similarity">
    <text evidence="5">Belongs to the Rap family.</text>
</comment>
<dbReference type="Pfam" id="PF13181">
    <property type="entry name" value="TPR_8"/>
    <property type="match status" value="1"/>
</dbReference>
<dbReference type="PANTHER" id="PTHR46630">
    <property type="entry name" value="TETRATRICOPEPTIDE REPEAT PROTEIN 29"/>
    <property type="match status" value="1"/>
</dbReference>
<name>A0ABP9GW53_9FLAO</name>
<evidence type="ECO:0000256" key="5">
    <source>
        <dbReference type="ARBA" id="ARBA00038253"/>
    </source>
</evidence>
<organism evidence="9 10">
    <name type="scientific">Algibacter agarivorans</name>
    <dbReference type="NCBI Taxonomy" id="1109741"/>
    <lineage>
        <taxon>Bacteria</taxon>
        <taxon>Pseudomonadati</taxon>
        <taxon>Bacteroidota</taxon>
        <taxon>Flavobacteriia</taxon>
        <taxon>Flavobacteriales</taxon>
        <taxon>Flavobacteriaceae</taxon>
        <taxon>Algibacter</taxon>
    </lineage>
</organism>
<dbReference type="SUPFAM" id="SSF48452">
    <property type="entry name" value="TPR-like"/>
    <property type="match status" value="2"/>
</dbReference>
<comment type="caution">
    <text evidence="9">The sequence shown here is derived from an EMBL/GenBank/DDBJ whole genome shotgun (WGS) entry which is preliminary data.</text>
</comment>
<dbReference type="SMART" id="SM00028">
    <property type="entry name" value="TPR"/>
    <property type="match status" value="5"/>
</dbReference>
<reference evidence="10" key="1">
    <citation type="journal article" date="2019" name="Int. J. Syst. Evol. Microbiol.">
        <title>The Global Catalogue of Microorganisms (GCM) 10K type strain sequencing project: providing services to taxonomists for standard genome sequencing and annotation.</title>
        <authorList>
            <consortium name="The Broad Institute Genomics Platform"/>
            <consortium name="The Broad Institute Genome Sequencing Center for Infectious Disease"/>
            <person name="Wu L."/>
            <person name="Ma J."/>
        </authorList>
    </citation>
    <scope>NUCLEOTIDE SEQUENCE [LARGE SCALE GENOMIC DNA]</scope>
    <source>
        <strain evidence="10">JCM 18285</strain>
    </source>
</reference>
<evidence type="ECO:0000256" key="2">
    <source>
        <dbReference type="ARBA" id="ARBA00022490"/>
    </source>
</evidence>
<keyword evidence="7" id="KW-0472">Membrane</keyword>
<dbReference type="PROSITE" id="PS50005">
    <property type="entry name" value="TPR"/>
    <property type="match status" value="1"/>
</dbReference>
<keyword evidence="7" id="KW-0812">Transmembrane</keyword>
<evidence type="ECO:0000256" key="7">
    <source>
        <dbReference type="SAM" id="Phobius"/>
    </source>
</evidence>
<evidence type="ECO:0000256" key="3">
    <source>
        <dbReference type="ARBA" id="ARBA00022737"/>
    </source>
</evidence>
<keyword evidence="4 6" id="KW-0802">TPR repeat</keyword>
<evidence type="ECO:0008006" key="11">
    <source>
        <dbReference type="Google" id="ProtNLM"/>
    </source>
</evidence>
<keyword evidence="8" id="KW-0732">Signal</keyword>
<dbReference type="SUPFAM" id="SSF46894">
    <property type="entry name" value="C-terminal effector domain of the bipartite response regulators"/>
    <property type="match status" value="1"/>
</dbReference>
<gene>
    <name evidence="9" type="ORF">GCM10023314_29420</name>
</gene>
<dbReference type="InterPro" id="IPR051476">
    <property type="entry name" value="Bac_ResReg_Asp_Phosphatase"/>
</dbReference>
<keyword evidence="3" id="KW-0677">Repeat</keyword>
<dbReference type="InterPro" id="IPR016032">
    <property type="entry name" value="Sig_transdc_resp-reg_C-effctor"/>
</dbReference>
<accession>A0ABP9GW53</accession>
<dbReference type="InterPro" id="IPR011990">
    <property type="entry name" value="TPR-like_helical_dom_sf"/>
</dbReference>
<keyword evidence="10" id="KW-1185">Reference proteome</keyword>
<feature type="repeat" description="TPR" evidence="6">
    <location>
        <begin position="154"/>
        <end position="187"/>
    </location>
</feature>
<dbReference type="InterPro" id="IPR019734">
    <property type="entry name" value="TPR_rpt"/>
</dbReference>
<evidence type="ECO:0000256" key="6">
    <source>
        <dbReference type="PROSITE-ProRule" id="PRU00339"/>
    </source>
</evidence>
<dbReference type="PANTHER" id="PTHR46630:SF1">
    <property type="entry name" value="TETRATRICOPEPTIDE REPEAT PROTEIN 29"/>
    <property type="match status" value="1"/>
</dbReference>
<comment type="subcellular location">
    <subcellularLocation>
        <location evidence="1">Cytoplasm</location>
    </subcellularLocation>
</comment>
<evidence type="ECO:0000256" key="8">
    <source>
        <dbReference type="SAM" id="SignalP"/>
    </source>
</evidence>